<evidence type="ECO:0000256" key="2">
    <source>
        <dbReference type="ARBA" id="ARBA00022801"/>
    </source>
</evidence>
<dbReference type="Pfam" id="PF00933">
    <property type="entry name" value="Glyco_hydro_3"/>
    <property type="match status" value="1"/>
</dbReference>
<dbReference type="SMART" id="SM01217">
    <property type="entry name" value="Fn3_like"/>
    <property type="match status" value="1"/>
</dbReference>
<dbReference type="InterPro" id="IPR036881">
    <property type="entry name" value="Glyco_hydro_3_C_sf"/>
</dbReference>
<feature type="transmembrane region" description="Helical" evidence="6">
    <location>
        <begin position="20"/>
        <end position="42"/>
    </location>
</feature>
<feature type="transmembrane region" description="Helical" evidence="6">
    <location>
        <begin position="54"/>
        <end position="75"/>
    </location>
</feature>
<dbReference type="PROSITE" id="PS00775">
    <property type="entry name" value="GLYCOSYL_HYDROL_F3"/>
    <property type="match status" value="1"/>
</dbReference>
<dbReference type="GO" id="GO:0004553">
    <property type="term" value="F:hydrolase activity, hydrolyzing O-glycosyl compounds"/>
    <property type="evidence" value="ECO:0007669"/>
    <property type="project" value="InterPro"/>
</dbReference>
<evidence type="ECO:0000313" key="9">
    <source>
        <dbReference type="Proteomes" id="UP000291289"/>
    </source>
</evidence>
<feature type="region of interest" description="Disordered" evidence="5">
    <location>
        <begin position="991"/>
        <end position="1015"/>
    </location>
</feature>
<comment type="caution">
    <text evidence="8">The sequence shown here is derived from an EMBL/GenBank/DDBJ whole genome shotgun (WGS) entry which is preliminary data.</text>
</comment>
<organism evidence="8 9">
    <name type="scientific">Alloscardovia theropitheci</name>
    <dbReference type="NCBI Taxonomy" id="2496842"/>
    <lineage>
        <taxon>Bacteria</taxon>
        <taxon>Bacillati</taxon>
        <taxon>Actinomycetota</taxon>
        <taxon>Actinomycetes</taxon>
        <taxon>Bifidobacteriales</taxon>
        <taxon>Bifidobacteriaceae</taxon>
        <taxon>Alloscardovia</taxon>
    </lineage>
</organism>
<gene>
    <name evidence="8" type="ORF">EJ419_04550</name>
</gene>
<dbReference type="Proteomes" id="UP000291289">
    <property type="component" value="Unassembled WGS sequence"/>
</dbReference>
<dbReference type="PRINTS" id="PR00133">
    <property type="entry name" value="GLHYDRLASE3"/>
</dbReference>
<evidence type="ECO:0000256" key="4">
    <source>
        <dbReference type="RuleBase" id="RU361161"/>
    </source>
</evidence>
<proteinExistence type="inferred from homology"/>
<reference evidence="8 9" key="1">
    <citation type="submission" date="2018-12" db="EMBL/GenBank/DDBJ databases">
        <title>Alloscrdovia theropitheci sp. nov: a novel taxon from the feces of the bleeding-herat monkey (Theropithecus geleda).</title>
        <authorList>
            <person name="Modesto M."/>
        </authorList>
    </citation>
    <scope>NUCLEOTIDE SEQUENCE [LARGE SCALE GENOMIC DNA]</scope>
    <source>
        <strain evidence="8 9">GLDI4/2</strain>
    </source>
</reference>
<dbReference type="InterPro" id="IPR013783">
    <property type="entry name" value="Ig-like_fold"/>
</dbReference>
<dbReference type="Gene3D" id="2.60.40.10">
    <property type="entry name" value="Immunoglobulins"/>
    <property type="match status" value="1"/>
</dbReference>
<dbReference type="Gene3D" id="3.40.50.1700">
    <property type="entry name" value="Glycoside hydrolase family 3 C-terminal domain"/>
    <property type="match status" value="1"/>
</dbReference>
<protein>
    <submittedName>
        <fullName evidence="8">Beta-glucosidase</fullName>
    </submittedName>
</protein>
<dbReference type="SUPFAM" id="SSF51445">
    <property type="entry name" value="(Trans)glycosidases"/>
    <property type="match status" value="1"/>
</dbReference>
<dbReference type="Pfam" id="PF14310">
    <property type="entry name" value="Fn3-like"/>
    <property type="match status" value="1"/>
</dbReference>
<keyword evidence="3" id="KW-0119">Carbohydrate metabolism</keyword>
<dbReference type="SUPFAM" id="SSF52279">
    <property type="entry name" value="Beta-D-glucan exohydrolase, C-terminal domain"/>
    <property type="match status" value="1"/>
</dbReference>
<keyword evidence="2 4" id="KW-0378">Hydrolase</keyword>
<comment type="similarity">
    <text evidence="1 4">Belongs to the glycosyl hydrolase 3 family.</text>
</comment>
<dbReference type="InterPro" id="IPR050288">
    <property type="entry name" value="Cellulose_deg_GH3"/>
</dbReference>
<dbReference type="PANTHER" id="PTHR42715:SF10">
    <property type="entry name" value="BETA-GLUCOSIDASE"/>
    <property type="match status" value="1"/>
</dbReference>
<dbReference type="EMBL" id="RXLP01000019">
    <property type="protein sequence ID" value="TCD54311.1"/>
    <property type="molecule type" value="Genomic_DNA"/>
</dbReference>
<keyword evidence="6" id="KW-0472">Membrane</keyword>
<dbReference type="Gene3D" id="3.20.20.300">
    <property type="entry name" value="Glycoside hydrolase, family 3, N-terminal domain"/>
    <property type="match status" value="1"/>
</dbReference>
<accession>A0A4R0QXT6</accession>
<dbReference type="InterPro" id="IPR017853">
    <property type="entry name" value="GH"/>
</dbReference>
<dbReference type="PANTHER" id="PTHR42715">
    <property type="entry name" value="BETA-GLUCOSIDASE"/>
    <property type="match status" value="1"/>
</dbReference>
<evidence type="ECO:0000256" key="3">
    <source>
        <dbReference type="ARBA" id="ARBA00023277"/>
    </source>
</evidence>
<dbReference type="InterPro" id="IPR036962">
    <property type="entry name" value="Glyco_hydro_3_N_sf"/>
</dbReference>
<sequence length="1015" mass="111168">MLGINMDDVIAMIRSLQTQLIVIGVALCVAIVLTIAVNKLWLKSQGWRKLIHSWTWIAATVAVIVAVSMMLFGPLNTTLNLMSGSGTLSESSKARAEKLATEIQNEGVTLLENNDSSLPLEKNSSVNVFGWASSNPIYGGTGSGSMNAQYPTTSLIQGLQDAGFKTNEQLTKKYTDYRADRPIVGMVSQDWTLPEPTAASYTDAEMTQAKNFSKKAIVVIGRSGGEGADLPSDMSTIDTHAAGYKSEVQAFGGKEVHDYVNNGDYNDFEAGEGYLDLSKTEQDLVKLVTDNFDDVTVVYNGANAMNLSWVNNYSQIKSVLWCPPAGQTGFDSLGTILSGEVNPSGKTSDTFIKDFSQAAWHNNIGHWEYTNMDEFKTNAGFFGNFTPSFVNYSEGIYVGYKYFETAAAEGVINYDDVVQYPFGYGLSYTTFSQQMSEPTVSDGKVSFDVTVTNTGSVAGKTAVEIYYNPPYTNGGIEKSVANLVAFEKTKSIEPGQSETVKVSFNESDMASYDTANNGGYVLESGDYEISANADSHNKLDTKTVNVANTIRYDSSNPHNGDKTAAVNHFEDASGNGSVTYLSRANQFANREQALAAPTNLELAQEYKDTFVNSSNVNEWLEKTKAEEGDVKMPTTGAKNGIQLYQLYGKKYDDKMWDQLLDQLTYEEMNQLIAFAGYNNAAIPSIGKVRQSDVDGPAALNNNFTQQGSIGLPSSTTVASTWNKELAKEYGKVIAQMGHDLHITGWYAPAMNIHRSPYAGRNFEYFSEDPLLSGVMASAEIKEVQDAGIYAFMKHFALNDQEDHRLAMLHTWTNEQALREIYLKPFEMSVKDGGATAVMSAFNYIGNTWAGANSALLNDVLRNEWGFNGFVLTDYFGGYGYMEGTESIYNGGNGMLATVPTTNNITDRSANTVAHMREAAHGILYAAVNTYVYANGAPRVEIAMWQWIYYVVVAVLALLLLWAAWVSIRRFIKRRKAEKEAVEVVAVEETVEVQETAESTEDTAPAAEAEKPADAE</sequence>
<dbReference type="InterPro" id="IPR001764">
    <property type="entry name" value="Glyco_hydro_3_N"/>
</dbReference>
<keyword evidence="6" id="KW-0812">Transmembrane</keyword>
<evidence type="ECO:0000259" key="7">
    <source>
        <dbReference type="SMART" id="SM01217"/>
    </source>
</evidence>
<dbReference type="InterPro" id="IPR019800">
    <property type="entry name" value="Glyco_hydro_3_AS"/>
</dbReference>
<dbReference type="GO" id="GO:0005975">
    <property type="term" value="P:carbohydrate metabolic process"/>
    <property type="evidence" value="ECO:0007669"/>
    <property type="project" value="InterPro"/>
</dbReference>
<dbReference type="InterPro" id="IPR002772">
    <property type="entry name" value="Glyco_hydro_3_C"/>
</dbReference>
<keyword evidence="9" id="KW-1185">Reference proteome</keyword>
<feature type="domain" description="Fibronectin type III-like" evidence="7">
    <location>
        <begin position="461"/>
        <end position="535"/>
    </location>
</feature>
<dbReference type="AlphaFoldDB" id="A0A4R0QXT6"/>
<feature type="transmembrane region" description="Helical" evidence="6">
    <location>
        <begin position="946"/>
        <end position="967"/>
    </location>
</feature>
<name>A0A4R0QXT6_9BIFI</name>
<evidence type="ECO:0000256" key="5">
    <source>
        <dbReference type="SAM" id="MobiDB-lite"/>
    </source>
</evidence>
<dbReference type="OrthoDB" id="3187562at2"/>
<feature type="compositionally biased region" description="Low complexity" evidence="5">
    <location>
        <begin position="991"/>
        <end position="1006"/>
    </location>
</feature>
<evidence type="ECO:0000256" key="1">
    <source>
        <dbReference type="ARBA" id="ARBA00005336"/>
    </source>
</evidence>
<evidence type="ECO:0000313" key="8">
    <source>
        <dbReference type="EMBL" id="TCD54311.1"/>
    </source>
</evidence>
<dbReference type="RefSeq" id="WP_131284036.1">
    <property type="nucleotide sequence ID" value="NZ_RXLP01000019.1"/>
</dbReference>
<evidence type="ECO:0000256" key="6">
    <source>
        <dbReference type="SAM" id="Phobius"/>
    </source>
</evidence>
<dbReference type="InterPro" id="IPR026891">
    <property type="entry name" value="Fn3-like"/>
</dbReference>
<dbReference type="Pfam" id="PF01915">
    <property type="entry name" value="Glyco_hydro_3_C"/>
    <property type="match status" value="1"/>
</dbReference>
<keyword evidence="4" id="KW-0326">Glycosidase</keyword>
<keyword evidence="6" id="KW-1133">Transmembrane helix</keyword>